<dbReference type="SMART" id="SM00387">
    <property type="entry name" value="HATPase_c"/>
    <property type="match status" value="1"/>
</dbReference>
<sequence>MHVNYRALLARSPDNVVLVDVSSGCLADANHGACALFGMDEPTPLTRAFADLCPPFQPDGQASAQLLATRIERALAGRAGQFEAGFLAAGGRRITCEVRLLPLPPPHTRLVHARFVDVTRRVLDDELRHGQNRLLEMIARGAALKADDAAQILARNLQRAARLVASFKQVAVDRHGSERRAFMLCKLVAELLPPLRILARQRDVEIRTEVAPGLAMDSYPGPLAEVRTHLVDNWLVHAFAGDARGTIVIGASAGPAASIVLSVADNGAGIAPPLMLRVYDPFVTTKPGSGGSGLGLHVVHNIVSGVLGGSIELDSEPGKGSIFRLRLP</sequence>
<gene>
    <name evidence="4" type="ORF">F2P44_10740</name>
</gene>
<dbReference type="SUPFAM" id="SSF55785">
    <property type="entry name" value="PYP-like sensor domain (PAS domain)"/>
    <property type="match status" value="1"/>
</dbReference>
<dbReference type="PRINTS" id="PR00344">
    <property type="entry name" value="BCTRLSENSOR"/>
</dbReference>
<dbReference type="EC" id="2.7.13.3" evidence="2"/>
<dbReference type="Pfam" id="PF08448">
    <property type="entry name" value="PAS_4"/>
    <property type="match status" value="1"/>
</dbReference>
<dbReference type="CDD" id="cd00130">
    <property type="entry name" value="PAS"/>
    <property type="match status" value="1"/>
</dbReference>
<evidence type="ECO:0000259" key="3">
    <source>
        <dbReference type="PROSITE" id="PS50109"/>
    </source>
</evidence>
<feature type="domain" description="Histidine kinase" evidence="3">
    <location>
        <begin position="122"/>
        <end position="328"/>
    </location>
</feature>
<dbReference type="InterPro" id="IPR004358">
    <property type="entry name" value="Sig_transdc_His_kin-like_C"/>
</dbReference>
<reference evidence="4 5" key="1">
    <citation type="submission" date="2019-10" db="EMBL/GenBank/DDBJ databases">
        <title>Taxonomy of Antarctic Massilia spp.: description of Massilia rubra sp. nov., Massilia aquatica sp. nov., Massilia mucilaginosa sp. nov., Massilia frigida sp. nov. isolated from streams, lakes and regoliths.</title>
        <authorList>
            <person name="Holochova P."/>
            <person name="Sedlacek I."/>
            <person name="Kralova S."/>
            <person name="Maslanova I."/>
            <person name="Busse H.-J."/>
            <person name="Stankova E."/>
            <person name="Vrbovska V."/>
            <person name="Kovarovic V."/>
            <person name="Bartak M."/>
            <person name="Svec P."/>
            <person name="Pantucek R."/>
        </authorList>
    </citation>
    <scope>NUCLEOTIDE SEQUENCE [LARGE SCALE GENOMIC DNA]</scope>
    <source>
        <strain evidence="4 5">CCM 8695</strain>
    </source>
</reference>
<accession>A0ABX0N3X4</accession>
<protein>
    <recommendedName>
        <fullName evidence="2">histidine kinase</fullName>
        <ecNumber evidence="2">2.7.13.3</ecNumber>
    </recommendedName>
</protein>
<dbReference type="PANTHER" id="PTHR43065">
    <property type="entry name" value="SENSOR HISTIDINE KINASE"/>
    <property type="match status" value="1"/>
</dbReference>
<dbReference type="PANTHER" id="PTHR43065:SF47">
    <property type="match status" value="1"/>
</dbReference>
<evidence type="ECO:0000256" key="2">
    <source>
        <dbReference type="ARBA" id="ARBA00012438"/>
    </source>
</evidence>
<dbReference type="EMBL" id="WHJG01000008">
    <property type="protein sequence ID" value="NHZ79752.1"/>
    <property type="molecule type" value="Genomic_DNA"/>
</dbReference>
<dbReference type="InterPro" id="IPR000014">
    <property type="entry name" value="PAS"/>
</dbReference>
<name>A0ABX0N3X4_9BURK</name>
<dbReference type="SUPFAM" id="SSF55874">
    <property type="entry name" value="ATPase domain of HSP90 chaperone/DNA topoisomerase II/histidine kinase"/>
    <property type="match status" value="1"/>
</dbReference>
<comment type="caution">
    <text evidence="4">The sequence shown here is derived from an EMBL/GenBank/DDBJ whole genome shotgun (WGS) entry which is preliminary data.</text>
</comment>
<dbReference type="Proteomes" id="UP000621455">
    <property type="component" value="Unassembled WGS sequence"/>
</dbReference>
<dbReference type="Gene3D" id="3.30.450.20">
    <property type="entry name" value="PAS domain"/>
    <property type="match status" value="1"/>
</dbReference>
<keyword evidence="5" id="KW-1185">Reference proteome</keyword>
<proteinExistence type="predicted"/>
<dbReference type="InterPro" id="IPR005467">
    <property type="entry name" value="His_kinase_dom"/>
</dbReference>
<comment type="catalytic activity">
    <reaction evidence="1">
        <text>ATP + protein L-histidine = ADP + protein N-phospho-L-histidine.</text>
        <dbReference type="EC" id="2.7.13.3"/>
    </reaction>
</comment>
<dbReference type="Gene3D" id="3.30.565.10">
    <property type="entry name" value="Histidine kinase-like ATPase, C-terminal domain"/>
    <property type="match status" value="1"/>
</dbReference>
<dbReference type="InterPro" id="IPR003594">
    <property type="entry name" value="HATPase_dom"/>
</dbReference>
<evidence type="ECO:0000313" key="5">
    <source>
        <dbReference type="Proteomes" id="UP000621455"/>
    </source>
</evidence>
<dbReference type="InterPro" id="IPR036890">
    <property type="entry name" value="HATPase_C_sf"/>
</dbReference>
<organism evidence="4 5">
    <name type="scientific">Massilia frigida</name>
    <dbReference type="NCBI Taxonomy" id="2609281"/>
    <lineage>
        <taxon>Bacteria</taxon>
        <taxon>Pseudomonadati</taxon>
        <taxon>Pseudomonadota</taxon>
        <taxon>Betaproteobacteria</taxon>
        <taxon>Burkholderiales</taxon>
        <taxon>Oxalobacteraceae</taxon>
        <taxon>Telluria group</taxon>
        <taxon>Massilia</taxon>
    </lineage>
</organism>
<evidence type="ECO:0000313" key="4">
    <source>
        <dbReference type="EMBL" id="NHZ79752.1"/>
    </source>
</evidence>
<dbReference type="InterPro" id="IPR035965">
    <property type="entry name" value="PAS-like_dom_sf"/>
</dbReference>
<dbReference type="Pfam" id="PF02518">
    <property type="entry name" value="HATPase_c"/>
    <property type="match status" value="1"/>
</dbReference>
<dbReference type="PROSITE" id="PS50109">
    <property type="entry name" value="HIS_KIN"/>
    <property type="match status" value="1"/>
</dbReference>
<dbReference type="InterPro" id="IPR013656">
    <property type="entry name" value="PAS_4"/>
</dbReference>
<evidence type="ECO:0000256" key="1">
    <source>
        <dbReference type="ARBA" id="ARBA00000085"/>
    </source>
</evidence>